<dbReference type="RefSeq" id="WP_093251127.1">
    <property type="nucleotide sequence ID" value="NZ_FNGP01000003.1"/>
</dbReference>
<evidence type="ECO:0000256" key="9">
    <source>
        <dbReference type="ARBA" id="ARBA00061644"/>
    </source>
</evidence>
<dbReference type="Pfam" id="PF00005">
    <property type="entry name" value="ABC_tran"/>
    <property type="match status" value="1"/>
</dbReference>
<feature type="transmembrane region" description="Helical" evidence="10">
    <location>
        <begin position="158"/>
        <end position="181"/>
    </location>
</feature>
<dbReference type="CDD" id="cd18546">
    <property type="entry name" value="ABC_6TM_Rv0194_D2_like"/>
    <property type="match status" value="1"/>
</dbReference>
<name>A0A1G9KP88_9ACTN</name>
<dbReference type="GO" id="GO:0016887">
    <property type="term" value="F:ATP hydrolysis activity"/>
    <property type="evidence" value="ECO:0007669"/>
    <property type="project" value="InterPro"/>
</dbReference>
<comment type="subcellular location">
    <subcellularLocation>
        <location evidence="1">Cell membrane</location>
        <topology evidence="1">Multi-pass membrane protein</topology>
    </subcellularLocation>
</comment>
<dbReference type="SUPFAM" id="SSF52540">
    <property type="entry name" value="P-loop containing nucleoside triphosphate hydrolases"/>
    <property type="match status" value="1"/>
</dbReference>
<dbReference type="Gene3D" id="1.20.1560.10">
    <property type="entry name" value="ABC transporter type 1, transmembrane domain"/>
    <property type="match status" value="1"/>
</dbReference>
<keyword evidence="8 10" id="KW-0472">Membrane</keyword>
<dbReference type="Proteomes" id="UP000199475">
    <property type="component" value="Unassembled WGS sequence"/>
</dbReference>
<dbReference type="InterPro" id="IPR039421">
    <property type="entry name" value="Type_1_exporter"/>
</dbReference>
<feature type="transmembrane region" description="Helical" evidence="10">
    <location>
        <begin position="40"/>
        <end position="64"/>
    </location>
</feature>
<gene>
    <name evidence="13" type="ORF">SAMN04488242_1762</name>
</gene>
<feature type="transmembrane region" description="Helical" evidence="10">
    <location>
        <begin position="187"/>
        <end position="205"/>
    </location>
</feature>
<evidence type="ECO:0000256" key="10">
    <source>
        <dbReference type="SAM" id="Phobius"/>
    </source>
</evidence>
<evidence type="ECO:0000256" key="7">
    <source>
        <dbReference type="ARBA" id="ARBA00022989"/>
    </source>
</evidence>
<dbReference type="EMBL" id="FNGP01000003">
    <property type="protein sequence ID" value="SDL51598.1"/>
    <property type="molecule type" value="Genomic_DNA"/>
</dbReference>
<dbReference type="AlphaFoldDB" id="A0A1G9KP88"/>
<dbReference type="Gene3D" id="3.40.50.300">
    <property type="entry name" value="P-loop containing nucleotide triphosphate hydrolases"/>
    <property type="match status" value="1"/>
</dbReference>
<reference evidence="13 14" key="1">
    <citation type="submission" date="2016-10" db="EMBL/GenBank/DDBJ databases">
        <authorList>
            <person name="de Groot N.N."/>
        </authorList>
    </citation>
    <scope>NUCLEOTIDE SEQUENCE [LARGE SCALE GENOMIC DNA]</scope>
    <source>
        <strain evidence="13 14">CGMCC 1.9159</strain>
    </source>
</reference>
<keyword evidence="2" id="KW-0813">Transport</keyword>
<sequence length="604" mass="65906">MSDTAESWRGKRQEIAEEQDTTVALRPASRKLLVELVRPYKWMGLGLVVAVVAEAAASLAIPYLVQQVLDFGMPELADGDGSSLTRLLLLMGVAVVVQTVGRVAFIRGSGVVGNNILLSLRRRLYEQFQRLSIGFHDRYTSGRAVSRMTSDIEAVQELVMQGLDVVVASGLTIVGATVLLLYLDWRLALVAFLTYPLIFWLLHWFTRASTRGFRAVRTKSATTIVQFIETMTGIKAVQAFRREQRSRSQFRQVAGEYRDANIDVMRVFARAMPGIQYIGHIGTVVVVLVGGLMVLRGDLMVGVMAAFVLYLRMFFDPMQDIGQFVSSLQSALTALEKISSVMEERPEVADPERPVPLPVARGELRFDHVRFGYIDETVVLPDLTLHIPAGQTVALVGTTGAGKTTIAKLVARFYDPQEGAVTLDGVDLRDLDAPTLRGHVTLLTQENFIFAGTIAENIAFGRPDASREEIEAAAAAVGADVFIGEMPDGFDTDTGKRGSRLSAGQRQLVAFARVVLADPAVLILDEATSSLDIPSERLVQNALNTILADRTAIIIAHRLSTVAIADRVLVLQHGRVVEDGAPSELIGGEGRYADLHRAWLASLA</sequence>
<dbReference type="STRING" id="686624.SAMN04488242_1762"/>
<dbReference type="InterPro" id="IPR017871">
    <property type="entry name" value="ABC_transporter-like_CS"/>
</dbReference>
<evidence type="ECO:0000313" key="14">
    <source>
        <dbReference type="Proteomes" id="UP000199475"/>
    </source>
</evidence>
<keyword evidence="3" id="KW-1003">Cell membrane</keyword>
<dbReference type="Pfam" id="PF00664">
    <property type="entry name" value="ABC_membrane"/>
    <property type="match status" value="1"/>
</dbReference>
<evidence type="ECO:0000256" key="8">
    <source>
        <dbReference type="ARBA" id="ARBA00023136"/>
    </source>
</evidence>
<dbReference type="GO" id="GO:0015421">
    <property type="term" value="F:ABC-type oligopeptide transporter activity"/>
    <property type="evidence" value="ECO:0007669"/>
    <property type="project" value="TreeGrafter"/>
</dbReference>
<keyword evidence="6" id="KW-0067">ATP-binding</keyword>
<dbReference type="PANTHER" id="PTHR43394:SF1">
    <property type="entry name" value="ATP-BINDING CASSETTE SUB-FAMILY B MEMBER 10, MITOCHONDRIAL"/>
    <property type="match status" value="1"/>
</dbReference>
<evidence type="ECO:0000256" key="1">
    <source>
        <dbReference type="ARBA" id="ARBA00004651"/>
    </source>
</evidence>
<accession>A0A1G9KP88</accession>
<dbReference type="GO" id="GO:0005524">
    <property type="term" value="F:ATP binding"/>
    <property type="evidence" value="ECO:0007669"/>
    <property type="project" value="UniProtKB-KW"/>
</dbReference>
<comment type="similarity">
    <text evidence="9">Belongs to the ABC transporter superfamily. Lipid exporter (TC 3.A.1.106) family.</text>
</comment>
<dbReference type="InterPro" id="IPR003439">
    <property type="entry name" value="ABC_transporter-like_ATP-bd"/>
</dbReference>
<keyword evidence="5" id="KW-0547">Nucleotide-binding</keyword>
<dbReference type="SMART" id="SM00382">
    <property type="entry name" value="AAA"/>
    <property type="match status" value="1"/>
</dbReference>
<dbReference type="PROSITE" id="PS00211">
    <property type="entry name" value="ABC_TRANSPORTER_1"/>
    <property type="match status" value="1"/>
</dbReference>
<dbReference type="InterPro" id="IPR036640">
    <property type="entry name" value="ABC1_TM_sf"/>
</dbReference>
<dbReference type="PROSITE" id="PS50893">
    <property type="entry name" value="ABC_TRANSPORTER_2"/>
    <property type="match status" value="1"/>
</dbReference>
<feature type="transmembrane region" description="Helical" evidence="10">
    <location>
        <begin position="275"/>
        <end position="293"/>
    </location>
</feature>
<dbReference type="SUPFAM" id="SSF90123">
    <property type="entry name" value="ABC transporter transmembrane region"/>
    <property type="match status" value="1"/>
</dbReference>
<keyword evidence="4 10" id="KW-0812">Transmembrane</keyword>
<evidence type="ECO:0000259" key="11">
    <source>
        <dbReference type="PROSITE" id="PS50893"/>
    </source>
</evidence>
<feature type="transmembrane region" description="Helical" evidence="10">
    <location>
        <begin position="84"/>
        <end position="105"/>
    </location>
</feature>
<proteinExistence type="inferred from homology"/>
<dbReference type="PANTHER" id="PTHR43394">
    <property type="entry name" value="ATP-DEPENDENT PERMEASE MDL1, MITOCHONDRIAL"/>
    <property type="match status" value="1"/>
</dbReference>
<dbReference type="OrthoDB" id="9806127at2"/>
<dbReference type="GO" id="GO:0005886">
    <property type="term" value="C:plasma membrane"/>
    <property type="evidence" value="ECO:0007669"/>
    <property type="project" value="UniProtKB-SubCell"/>
</dbReference>
<evidence type="ECO:0000256" key="4">
    <source>
        <dbReference type="ARBA" id="ARBA00022692"/>
    </source>
</evidence>
<evidence type="ECO:0000256" key="3">
    <source>
        <dbReference type="ARBA" id="ARBA00022475"/>
    </source>
</evidence>
<keyword evidence="14" id="KW-1185">Reference proteome</keyword>
<evidence type="ECO:0000259" key="12">
    <source>
        <dbReference type="PROSITE" id="PS50929"/>
    </source>
</evidence>
<dbReference type="InterPro" id="IPR003593">
    <property type="entry name" value="AAA+_ATPase"/>
</dbReference>
<dbReference type="InterPro" id="IPR027417">
    <property type="entry name" value="P-loop_NTPase"/>
</dbReference>
<dbReference type="InterPro" id="IPR011527">
    <property type="entry name" value="ABC1_TM_dom"/>
</dbReference>
<feature type="domain" description="ABC transporter" evidence="11">
    <location>
        <begin position="364"/>
        <end position="598"/>
    </location>
</feature>
<keyword evidence="7 10" id="KW-1133">Transmembrane helix</keyword>
<evidence type="ECO:0000313" key="13">
    <source>
        <dbReference type="EMBL" id="SDL51598.1"/>
    </source>
</evidence>
<feature type="domain" description="ABC transmembrane type-1" evidence="12">
    <location>
        <begin position="45"/>
        <end position="330"/>
    </location>
</feature>
<evidence type="ECO:0000256" key="6">
    <source>
        <dbReference type="ARBA" id="ARBA00022840"/>
    </source>
</evidence>
<evidence type="ECO:0000256" key="2">
    <source>
        <dbReference type="ARBA" id="ARBA00022448"/>
    </source>
</evidence>
<dbReference type="PROSITE" id="PS50929">
    <property type="entry name" value="ABC_TM1F"/>
    <property type="match status" value="1"/>
</dbReference>
<organism evidence="13 14">
    <name type="scientific">Tessaracoccus oleiagri</name>
    <dbReference type="NCBI Taxonomy" id="686624"/>
    <lineage>
        <taxon>Bacteria</taxon>
        <taxon>Bacillati</taxon>
        <taxon>Actinomycetota</taxon>
        <taxon>Actinomycetes</taxon>
        <taxon>Propionibacteriales</taxon>
        <taxon>Propionibacteriaceae</taxon>
        <taxon>Tessaracoccus</taxon>
    </lineage>
</organism>
<dbReference type="FunFam" id="3.40.50.300:FF:000299">
    <property type="entry name" value="ABC transporter ATP-binding protein/permease"/>
    <property type="match status" value="1"/>
</dbReference>
<protein>
    <submittedName>
        <fullName evidence="13">ABC-type multidrug transport system, ATPase and permease component</fullName>
    </submittedName>
</protein>
<evidence type="ECO:0000256" key="5">
    <source>
        <dbReference type="ARBA" id="ARBA00022741"/>
    </source>
</evidence>